<gene>
    <name evidence="11" type="ORF">Q0590_17265</name>
</gene>
<keyword evidence="12" id="KW-1185">Reference proteome</keyword>
<dbReference type="GO" id="GO:0032259">
    <property type="term" value="P:methylation"/>
    <property type="evidence" value="ECO:0007669"/>
    <property type="project" value="UniProtKB-KW"/>
</dbReference>
<comment type="catalytic activity">
    <reaction evidence="1 8">
        <text>a 4-O-methyl-thymidine in DNA + L-cysteinyl-[protein] = a thymidine in DNA + S-methyl-L-cysteinyl-[protein]</text>
        <dbReference type="Rhea" id="RHEA:53428"/>
        <dbReference type="Rhea" id="RHEA-COMP:10131"/>
        <dbReference type="Rhea" id="RHEA-COMP:10132"/>
        <dbReference type="Rhea" id="RHEA-COMP:13555"/>
        <dbReference type="Rhea" id="RHEA-COMP:13556"/>
        <dbReference type="ChEBI" id="CHEBI:29950"/>
        <dbReference type="ChEBI" id="CHEBI:82612"/>
        <dbReference type="ChEBI" id="CHEBI:137386"/>
        <dbReference type="ChEBI" id="CHEBI:137387"/>
        <dbReference type="EC" id="2.1.1.63"/>
    </reaction>
</comment>
<dbReference type="Gene3D" id="3.30.160.70">
    <property type="entry name" value="Methylated DNA-protein cysteine methyltransferase domain"/>
    <property type="match status" value="1"/>
</dbReference>
<comment type="caution">
    <text evidence="11">The sequence shown here is derived from an EMBL/GenBank/DDBJ whole genome shotgun (WGS) entry which is preliminary data.</text>
</comment>
<dbReference type="HAMAP" id="MF_00772">
    <property type="entry name" value="OGT"/>
    <property type="match status" value="1"/>
</dbReference>
<evidence type="ECO:0000259" key="9">
    <source>
        <dbReference type="Pfam" id="PF01035"/>
    </source>
</evidence>
<dbReference type="SUPFAM" id="SSF46767">
    <property type="entry name" value="Methylated DNA-protein cysteine methyltransferase, C-terminal domain"/>
    <property type="match status" value="1"/>
</dbReference>
<dbReference type="PROSITE" id="PS00374">
    <property type="entry name" value="MGMT"/>
    <property type="match status" value="1"/>
</dbReference>
<comment type="similarity">
    <text evidence="8">Belongs to the MGMT family.</text>
</comment>
<comment type="catalytic activity">
    <reaction evidence="7 8">
        <text>a 6-O-methyl-2'-deoxyguanosine in DNA + L-cysteinyl-[protein] = S-methyl-L-cysteinyl-[protein] + a 2'-deoxyguanosine in DNA</text>
        <dbReference type="Rhea" id="RHEA:24000"/>
        <dbReference type="Rhea" id="RHEA-COMP:10131"/>
        <dbReference type="Rhea" id="RHEA-COMP:10132"/>
        <dbReference type="Rhea" id="RHEA-COMP:11367"/>
        <dbReference type="Rhea" id="RHEA-COMP:11368"/>
        <dbReference type="ChEBI" id="CHEBI:29950"/>
        <dbReference type="ChEBI" id="CHEBI:82612"/>
        <dbReference type="ChEBI" id="CHEBI:85445"/>
        <dbReference type="ChEBI" id="CHEBI:85448"/>
        <dbReference type="EC" id="2.1.1.63"/>
    </reaction>
</comment>
<dbReference type="Gene3D" id="1.10.10.10">
    <property type="entry name" value="Winged helix-like DNA-binding domain superfamily/Winged helix DNA-binding domain"/>
    <property type="match status" value="1"/>
</dbReference>
<evidence type="ECO:0000259" key="10">
    <source>
        <dbReference type="Pfam" id="PF02870"/>
    </source>
</evidence>
<reference evidence="11" key="1">
    <citation type="submission" date="2023-07" db="EMBL/GenBank/DDBJ databases">
        <title>The genome sequence of Rhodocytophaga aerolata KACC 12507.</title>
        <authorList>
            <person name="Zhang X."/>
        </authorList>
    </citation>
    <scope>NUCLEOTIDE SEQUENCE</scope>
    <source>
        <strain evidence="11">KACC 12507</strain>
    </source>
</reference>
<comment type="function">
    <text evidence="8">Involved in the cellular defense against the biological effects of O6-methylguanine (O6-MeG) and O4-methylthymine (O4-MeT) in DNA. Repairs the methylated nucleobase in DNA by stoichiometrically transferring the methyl group to a cysteine residue in the enzyme. This is a suicide reaction: the enzyme is irreversibly inactivated.</text>
</comment>
<evidence type="ECO:0000256" key="7">
    <source>
        <dbReference type="ARBA" id="ARBA00049348"/>
    </source>
</evidence>
<dbReference type="PANTHER" id="PTHR10815">
    <property type="entry name" value="METHYLATED-DNA--PROTEIN-CYSTEINE METHYLTRANSFERASE"/>
    <property type="match status" value="1"/>
</dbReference>
<proteinExistence type="inferred from homology"/>
<dbReference type="EC" id="2.1.1.63" evidence="8"/>
<evidence type="ECO:0000256" key="3">
    <source>
        <dbReference type="ARBA" id="ARBA00022603"/>
    </source>
</evidence>
<dbReference type="Pfam" id="PF01035">
    <property type="entry name" value="DNA_binding_1"/>
    <property type="match status" value="1"/>
</dbReference>
<dbReference type="InterPro" id="IPR036631">
    <property type="entry name" value="MGMT_N_sf"/>
</dbReference>
<dbReference type="Proteomes" id="UP001168528">
    <property type="component" value="Unassembled WGS sequence"/>
</dbReference>
<keyword evidence="2 8" id="KW-0963">Cytoplasm</keyword>
<feature type="active site" description="Nucleophile; methyl group acceptor" evidence="8">
    <location>
        <position position="155"/>
    </location>
</feature>
<protein>
    <recommendedName>
        <fullName evidence="8">Methylated-DNA--protein-cysteine methyltransferase</fullName>
        <ecNumber evidence="8">2.1.1.63</ecNumber>
    </recommendedName>
    <alternativeName>
        <fullName evidence="8">6-O-methylguanine-DNA methyltransferase</fullName>
        <shortName evidence="8">MGMT</shortName>
    </alternativeName>
    <alternativeName>
        <fullName evidence="8">O-6-methylguanine-DNA-alkyltransferase</fullName>
    </alternativeName>
</protein>
<dbReference type="InterPro" id="IPR036217">
    <property type="entry name" value="MethylDNA_cys_MeTrfase_DNAb"/>
</dbReference>
<feature type="domain" description="Methylated-DNA-[protein]-cysteine S-methyltransferase DNA binding" evidence="9">
    <location>
        <begin position="104"/>
        <end position="183"/>
    </location>
</feature>
<dbReference type="SUPFAM" id="SSF53155">
    <property type="entry name" value="Methylated DNA-protein cysteine methyltransferase domain"/>
    <property type="match status" value="1"/>
</dbReference>
<dbReference type="InterPro" id="IPR023546">
    <property type="entry name" value="MGMT"/>
</dbReference>
<evidence type="ECO:0000256" key="5">
    <source>
        <dbReference type="ARBA" id="ARBA00022763"/>
    </source>
</evidence>
<evidence type="ECO:0000256" key="1">
    <source>
        <dbReference type="ARBA" id="ARBA00001286"/>
    </source>
</evidence>
<evidence type="ECO:0000256" key="8">
    <source>
        <dbReference type="HAMAP-Rule" id="MF_00772"/>
    </source>
</evidence>
<dbReference type="NCBIfam" id="TIGR00589">
    <property type="entry name" value="ogt"/>
    <property type="match status" value="1"/>
</dbReference>
<dbReference type="InterPro" id="IPR008332">
    <property type="entry name" value="MethylG_MeTrfase_N"/>
</dbReference>
<dbReference type="EMBL" id="JAUKPO010000009">
    <property type="protein sequence ID" value="MDO1448026.1"/>
    <property type="molecule type" value="Genomic_DNA"/>
</dbReference>
<comment type="subcellular location">
    <subcellularLocation>
        <location evidence="8">Cytoplasm</location>
    </subcellularLocation>
</comment>
<keyword evidence="3 8" id="KW-0489">Methyltransferase</keyword>
<dbReference type="InterPro" id="IPR001497">
    <property type="entry name" value="MethylDNA_cys_MeTrfase_AS"/>
</dbReference>
<dbReference type="PANTHER" id="PTHR10815:SF13">
    <property type="entry name" value="METHYLATED-DNA--PROTEIN-CYSTEINE METHYLTRANSFERASE"/>
    <property type="match status" value="1"/>
</dbReference>
<evidence type="ECO:0000256" key="4">
    <source>
        <dbReference type="ARBA" id="ARBA00022679"/>
    </source>
</evidence>
<evidence type="ECO:0000256" key="2">
    <source>
        <dbReference type="ARBA" id="ARBA00022490"/>
    </source>
</evidence>
<sequence length="195" mass="22083">MFSCQLGKINRISLSSYPDHPYIGIIHFRKMEATYTTYYSSPIGLIKIIGSTDALHQMLFVETKDDYTSDNVPPLFTTCIQQLNDYFRGQLKNFTLPMLFEGTSFQQQVWTELSAIPYGRTTSYIALARKLKNSNAVRAIGSTNAKNKLCIVVPCHRVIGNDGSLVGYAGGLWRKQWLLEHERGFTGQRQLTLFG</sequence>
<evidence type="ECO:0000256" key="6">
    <source>
        <dbReference type="ARBA" id="ARBA00023204"/>
    </source>
</evidence>
<dbReference type="Pfam" id="PF02870">
    <property type="entry name" value="Methyltransf_1N"/>
    <property type="match status" value="1"/>
</dbReference>
<dbReference type="InterPro" id="IPR036388">
    <property type="entry name" value="WH-like_DNA-bd_sf"/>
</dbReference>
<dbReference type="CDD" id="cd06445">
    <property type="entry name" value="ATase"/>
    <property type="match status" value="1"/>
</dbReference>
<keyword evidence="5 8" id="KW-0227">DNA damage</keyword>
<evidence type="ECO:0000313" key="12">
    <source>
        <dbReference type="Proteomes" id="UP001168528"/>
    </source>
</evidence>
<comment type="miscellaneous">
    <text evidence="8">This enzyme catalyzes only one turnover and therefore is not strictly catalytic. According to one definition, an enzyme is a biocatalyst that acts repeatedly and over many reaction cycles.</text>
</comment>
<organism evidence="11 12">
    <name type="scientific">Rhodocytophaga aerolata</name>
    <dbReference type="NCBI Taxonomy" id="455078"/>
    <lineage>
        <taxon>Bacteria</taxon>
        <taxon>Pseudomonadati</taxon>
        <taxon>Bacteroidota</taxon>
        <taxon>Cytophagia</taxon>
        <taxon>Cytophagales</taxon>
        <taxon>Rhodocytophagaceae</taxon>
        <taxon>Rhodocytophaga</taxon>
    </lineage>
</organism>
<dbReference type="InterPro" id="IPR014048">
    <property type="entry name" value="MethylDNA_cys_MeTrfase_DNA-bd"/>
</dbReference>
<keyword evidence="6 8" id="KW-0234">DNA repair</keyword>
<name>A0ABT8R7E6_9BACT</name>
<accession>A0ABT8R7E6</accession>
<dbReference type="RefSeq" id="WP_302038831.1">
    <property type="nucleotide sequence ID" value="NZ_JAUKPO010000009.1"/>
</dbReference>
<keyword evidence="4 8" id="KW-0808">Transferase</keyword>
<feature type="domain" description="Methylguanine DNA methyltransferase ribonuclease-like" evidence="10">
    <location>
        <begin position="35"/>
        <end position="98"/>
    </location>
</feature>
<dbReference type="GO" id="GO:0003908">
    <property type="term" value="F:methylated-DNA-[protein]-cysteine S-methyltransferase activity"/>
    <property type="evidence" value="ECO:0007669"/>
    <property type="project" value="UniProtKB-EC"/>
</dbReference>
<evidence type="ECO:0000313" key="11">
    <source>
        <dbReference type="EMBL" id="MDO1448026.1"/>
    </source>
</evidence>